<evidence type="ECO:0000313" key="1">
    <source>
        <dbReference type="EMBL" id="UUZ44496.1"/>
    </source>
</evidence>
<sequence>MMRSEALVDIALSSGDAGVFELALLAQRVGGNTELQDSDSEPLPLEQLDLDAAPDDVIEQMQEIDAALVAGLERVGGGQLDLGDAVPDVEFRTACRRFLTQVATGGCECTAASARAPGPLLWPSRGSSVAAMSWSATSQRRCARASCCAPSASRAHPAPGPGP</sequence>
<dbReference type="EMBL" id="CP087977">
    <property type="protein sequence ID" value="UUZ44496.1"/>
    <property type="molecule type" value="Genomic_DNA"/>
</dbReference>
<reference evidence="1" key="1">
    <citation type="submission" date="2021-11" db="EMBL/GenBank/DDBJ databases">
        <title>Study of the species diversity of bacterial strains isolated from a unique natural object - Shulgan-Tash cave (Bashkiria).</title>
        <authorList>
            <person name="Sazanova A.L."/>
            <person name="Chirak E.R."/>
            <person name="Safronova V.I."/>
        </authorList>
    </citation>
    <scope>NUCLEOTIDE SEQUENCE</scope>
    <source>
        <strain evidence="1">P1</strain>
    </source>
</reference>
<protein>
    <submittedName>
        <fullName evidence="1">Uncharacterized protein</fullName>
    </submittedName>
</protein>
<proteinExistence type="predicted"/>
<organism evidence="1 2">
    <name type="scientific">Janibacter limosus</name>
    <dbReference type="NCBI Taxonomy" id="53458"/>
    <lineage>
        <taxon>Bacteria</taxon>
        <taxon>Bacillati</taxon>
        <taxon>Actinomycetota</taxon>
        <taxon>Actinomycetes</taxon>
        <taxon>Micrococcales</taxon>
        <taxon>Intrasporangiaceae</taxon>
        <taxon>Janibacter</taxon>
    </lineage>
</organism>
<name>A0AC61U3M3_9MICO</name>
<dbReference type="Proteomes" id="UP001059663">
    <property type="component" value="Chromosome"/>
</dbReference>
<accession>A0AC61U3M3</accession>
<evidence type="ECO:0000313" key="2">
    <source>
        <dbReference type="Proteomes" id="UP001059663"/>
    </source>
</evidence>
<gene>
    <name evidence="1" type="ORF">LP422_19255</name>
</gene>